<feature type="domain" description="NodB homology" evidence="2">
    <location>
        <begin position="65"/>
        <end position="282"/>
    </location>
</feature>
<dbReference type="InterPro" id="IPR011330">
    <property type="entry name" value="Glyco_hydro/deAcase_b/a-brl"/>
</dbReference>
<dbReference type="EMBL" id="BAABHF010000019">
    <property type="protein sequence ID" value="GAA4492986.1"/>
    <property type="molecule type" value="Genomic_DNA"/>
</dbReference>
<comment type="caution">
    <text evidence="3">The sequence shown here is derived from an EMBL/GenBank/DDBJ whole genome shotgun (WGS) entry which is preliminary data.</text>
</comment>
<gene>
    <name evidence="3" type="ORF">GCM10023191_029720</name>
</gene>
<name>A0ABP8PTM4_9ACTN</name>
<feature type="region of interest" description="Disordered" evidence="1">
    <location>
        <begin position="37"/>
        <end position="59"/>
    </location>
</feature>
<dbReference type="PANTHER" id="PTHR43123:SF4">
    <property type="entry name" value="POLYSACCHARIDE DEACETYLASE"/>
    <property type="match status" value="1"/>
</dbReference>
<protein>
    <submittedName>
        <fullName evidence="3">Allantoinase PuuE</fullName>
    </submittedName>
</protein>
<organism evidence="3 4">
    <name type="scientific">Actinoallomurus oryzae</name>
    <dbReference type="NCBI Taxonomy" id="502180"/>
    <lineage>
        <taxon>Bacteria</taxon>
        <taxon>Bacillati</taxon>
        <taxon>Actinomycetota</taxon>
        <taxon>Actinomycetes</taxon>
        <taxon>Streptosporangiales</taxon>
        <taxon>Thermomonosporaceae</taxon>
        <taxon>Actinoallomurus</taxon>
    </lineage>
</organism>
<evidence type="ECO:0000313" key="3">
    <source>
        <dbReference type="EMBL" id="GAA4492986.1"/>
    </source>
</evidence>
<proteinExistence type="predicted"/>
<accession>A0ABP8PTM4</accession>
<dbReference type="PROSITE" id="PS51677">
    <property type="entry name" value="NODB"/>
    <property type="match status" value="1"/>
</dbReference>
<dbReference type="SUPFAM" id="SSF88713">
    <property type="entry name" value="Glycoside hydrolase/deacetylase"/>
    <property type="match status" value="1"/>
</dbReference>
<evidence type="ECO:0000313" key="4">
    <source>
        <dbReference type="Proteomes" id="UP001500503"/>
    </source>
</evidence>
<sequence>MGPRRDLVGYGRRPPQGTWPGGARVALNVVVNVEEGSERSMADGDGRGEGLGEVPRAVDPDYRDLGTESVYEYGSRAGIFRLLRLFDRLGVRTTAFAAAMALERNPDAAAWLVESGHEVCAHGYRWSEAWTMSREEEAQAIAAAVESITATCGQRPLGWYSRWMPSIHTRRLLMEEGGFLYDADAYNDDIPYYAPVEDGWQLVVPYSMTYNDSFYHYGHLGGPSDFVDYCRRALDYLAEEDDGAPRLMSVGLHPRLSGQAARASALAEFLEHATSRDDVWVTTRLDIARYWREHFPPPAGEPEAIA</sequence>
<evidence type="ECO:0000256" key="1">
    <source>
        <dbReference type="SAM" id="MobiDB-lite"/>
    </source>
</evidence>
<evidence type="ECO:0000259" key="2">
    <source>
        <dbReference type="PROSITE" id="PS51677"/>
    </source>
</evidence>
<dbReference type="InterPro" id="IPR002509">
    <property type="entry name" value="NODB_dom"/>
</dbReference>
<dbReference type="Gene3D" id="3.20.20.370">
    <property type="entry name" value="Glycoside hydrolase/deacetylase"/>
    <property type="match status" value="1"/>
</dbReference>
<dbReference type="Pfam" id="PF01522">
    <property type="entry name" value="Polysacc_deac_1"/>
    <property type="match status" value="1"/>
</dbReference>
<keyword evidence="4" id="KW-1185">Reference proteome</keyword>
<dbReference type="PANTHER" id="PTHR43123">
    <property type="entry name" value="POLYSACCHARIDE DEACETYLASE-RELATED"/>
    <property type="match status" value="1"/>
</dbReference>
<dbReference type="Proteomes" id="UP001500503">
    <property type="component" value="Unassembled WGS sequence"/>
</dbReference>
<reference evidence="4" key="1">
    <citation type="journal article" date="2019" name="Int. J. Syst. Evol. Microbiol.">
        <title>The Global Catalogue of Microorganisms (GCM) 10K type strain sequencing project: providing services to taxonomists for standard genome sequencing and annotation.</title>
        <authorList>
            <consortium name="The Broad Institute Genomics Platform"/>
            <consortium name="The Broad Institute Genome Sequencing Center for Infectious Disease"/>
            <person name="Wu L."/>
            <person name="Ma J."/>
        </authorList>
    </citation>
    <scope>NUCLEOTIDE SEQUENCE [LARGE SCALE GENOMIC DNA]</scope>
    <source>
        <strain evidence="4">JCM 17933</strain>
    </source>
</reference>